<organism evidence="2 3">
    <name type="scientific">Panicum virgatum</name>
    <name type="common">Blackwell switchgrass</name>
    <dbReference type="NCBI Taxonomy" id="38727"/>
    <lineage>
        <taxon>Eukaryota</taxon>
        <taxon>Viridiplantae</taxon>
        <taxon>Streptophyta</taxon>
        <taxon>Embryophyta</taxon>
        <taxon>Tracheophyta</taxon>
        <taxon>Spermatophyta</taxon>
        <taxon>Magnoliopsida</taxon>
        <taxon>Liliopsida</taxon>
        <taxon>Poales</taxon>
        <taxon>Poaceae</taxon>
        <taxon>PACMAD clade</taxon>
        <taxon>Panicoideae</taxon>
        <taxon>Panicodae</taxon>
        <taxon>Paniceae</taxon>
        <taxon>Panicinae</taxon>
        <taxon>Panicum</taxon>
        <taxon>Panicum sect. Hiantes</taxon>
    </lineage>
</organism>
<evidence type="ECO:0000313" key="3">
    <source>
        <dbReference type="Proteomes" id="UP000823388"/>
    </source>
</evidence>
<dbReference type="EMBL" id="CM029044">
    <property type="protein sequence ID" value="KAG2604045.1"/>
    <property type="molecule type" value="Genomic_DNA"/>
</dbReference>
<keyword evidence="3" id="KW-1185">Reference proteome</keyword>
<dbReference type="AlphaFoldDB" id="A0A8T0T4A4"/>
<gene>
    <name evidence="2" type="ORF">PVAP13_4NG033400</name>
</gene>
<reference evidence="2 3" key="1">
    <citation type="submission" date="2020-05" db="EMBL/GenBank/DDBJ databases">
        <title>WGS assembly of Panicum virgatum.</title>
        <authorList>
            <person name="Lovell J.T."/>
            <person name="Jenkins J."/>
            <person name="Shu S."/>
            <person name="Juenger T.E."/>
            <person name="Schmutz J."/>
        </authorList>
    </citation>
    <scope>NUCLEOTIDE SEQUENCE</scope>
    <source>
        <strain evidence="2">AP13</strain>
        <strain evidence="3">cv. AP13</strain>
    </source>
</reference>
<comment type="caution">
    <text evidence="2">The sequence shown here is derived from an EMBL/GenBank/DDBJ whole genome shotgun (WGS) entry which is preliminary data.</text>
</comment>
<accession>A0A8T0T4A4</accession>
<dbReference type="EMBL" id="CM029044">
    <property type="protein sequence ID" value="KAG2604042.1"/>
    <property type="molecule type" value="Genomic_DNA"/>
</dbReference>
<evidence type="ECO:0000256" key="1">
    <source>
        <dbReference type="SAM" id="Phobius"/>
    </source>
</evidence>
<protein>
    <submittedName>
        <fullName evidence="2">Uncharacterized protein</fullName>
    </submittedName>
</protein>
<keyword evidence="1" id="KW-0812">Transmembrane</keyword>
<evidence type="ECO:0000313" key="2">
    <source>
        <dbReference type="EMBL" id="KAG2604045.1"/>
    </source>
</evidence>
<dbReference type="EMBL" id="CM029044">
    <property type="protein sequence ID" value="KAG2604046.1"/>
    <property type="molecule type" value="Genomic_DNA"/>
</dbReference>
<name>A0A8T0T4A4_PANVG</name>
<dbReference type="EMBL" id="CM029044">
    <property type="protein sequence ID" value="KAG2604044.1"/>
    <property type="molecule type" value="Genomic_DNA"/>
</dbReference>
<dbReference type="Proteomes" id="UP000823388">
    <property type="component" value="Chromosome 4N"/>
</dbReference>
<keyword evidence="1" id="KW-1133">Transmembrane helix</keyword>
<dbReference type="EMBL" id="CM029044">
    <property type="protein sequence ID" value="KAG2604043.1"/>
    <property type="molecule type" value="Genomic_DNA"/>
</dbReference>
<sequence>MISGFPVVDDNETGIFISKGGIGVVYLVCVGGIRQGKRKYRRLLVVDSTGKLVCIYIYNSGNLGRGSNEADPAHISRYTRSLGFALLATL</sequence>
<keyword evidence="1" id="KW-0472">Membrane</keyword>
<feature type="transmembrane region" description="Helical" evidence="1">
    <location>
        <begin position="15"/>
        <end position="33"/>
    </location>
</feature>
<proteinExistence type="predicted"/>